<dbReference type="PROSITE" id="PS52016">
    <property type="entry name" value="TONB_DEPENDENT_REC_3"/>
    <property type="match status" value="1"/>
</dbReference>
<dbReference type="Gene3D" id="2.40.170.20">
    <property type="entry name" value="TonB-dependent receptor, beta-barrel domain"/>
    <property type="match status" value="1"/>
</dbReference>
<dbReference type="InterPro" id="IPR039426">
    <property type="entry name" value="TonB-dep_rcpt-like"/>
</dbReference>
<dbReference type="Gene3D" id="2.170.130.10">
    <property type="entry name" value="TonB-dependent receptor, plug domain"/>
    <property type="match status" value="1"/>
</dbReference>
<organism evidence="9 10">
    <name type="scientific">Pricia mediterranea</name>
    <dbReference type="NCBI Taxonomy" id="3076079"/>
    <lineage>
        <taxon>Bacteria</taxon>
        <taxon>Pseudomonadati</taxon>
        <taxon>Bacteroidota</taxon>
        <taxon>Flavobacteriia</taxon>
        <taxon>Flavobacteriales</taxon>
        <taxon>Flavobacteriaceae</taxon>
        <taxon>Pricia</taxon>
    </lineage>
</organism>
<accession>A0ABU3L4K3</accession>
<evidence type="ECO:0000313" key="9">
    <source>
        <dbReference type="EMBL" id="MDT7828362.1"/>
    </source>
</evidence>
<evidence type="ECO:0000256" key="1">
    <source>
        <dbReference type="ARBA" id="ARBA00004571"/>
    </source>
</evidence>
<evidence type="ECO:0000313" key="10">
    <source>
        <dbReference type="Proteomes" id="UP001250656"/>
    </source>
</evidence>
<evidence type="ECO:0000259" key="8">
    <source>
        <dbReference type="Pfam" id="PF07715"/>
    </source>
</evidence>
<evidence type="ECO:0000256" key="6">
    <source>
        <dbReference type="ARBA" id="ARBA00023237"/>
    </source>
</evidence>
<dbReference type="Proteomes" id="UP001250656">
    <property type="component" value="Unassembled WGS sequence"/>
</dbReference>
<dbReference type="InterPro" id="IPR023996">
    <property type="entry name" value="TonB-dep_OMP_SusC/RagA"/>
</dbReference>
<dbReference type="EMBL" id="JAVTTP010000001">
    <property type="protein sequence ID" value="MDT7828362.1"/>
    <property type="molecule type" value="Genomic_DNA"/>
</dbReference>
<evidence type="ECO:0000256" key="4">
    <source>
        <dbReference type="ARBA" id="ARBA00022692"/>
    </source>
</evidence>
<dbReference type="SUPFAM" id="SSF56935">
    <property type="entry name" value="Porins"/>
    <property type="match status" value="1"/>
</dbReference>
<comment type="caution">
    <text evidence="9">The sequence shown here is derived from an EMBL/GenBank/DDBJ whole genome shotgun (WGS) entry which is preliminary data.</text>
</comment>
<keyword evidence="10" id="KW-1185">Reference proteome</keyword>
<keyword evidence="3 7" id="KW-1134">Transmembrane beta strand</keyword>
<evidence type="ECO:0000256" key="5">
    <source>
        <dbReference type="ARBA" id="ARBA00023136"/>
    </source>
</evidence>
<protein>
    <submittedName>
        <fullName evidence="9">TonB-dependent receptor</fullName>
    </submittedName>
</protein>
<keyword evidence="2 7" id="KW-0813">Transport</keyword>
<keyword evidence="9" id="KW-0675">Receptor</keyword>
<dbReference type="InterPro" id="IPR008969">
    <property type="entry name" value="CarboxyPept-like_regulatory"/>
</dbReference>
<comment type="similarity">
    <text evidence="7">Belongs to the TonB-dependent receptor family.</text>
</comment>
<gene>
    <name evidence="9" type="ORF">RQM65_06775</name>
</gene>
<keyword evidence="5 7" id="KW-0472">Membrane</keyword>
<evidence type="ECO:0000256" key="3">
    <source>
        <dbReference type="ARBA" id="ARBA00022452"/>
    </source>
</evidence>
<reference evidence="9 10" key="1">
    <citation type="submission" date="2023-09" db="EMBL/GenBank/DDBJ databases">
        <title>Novel taxa isolated from Blanes Bay.</title>
        <authorList>
            <person name="Rey-Velasco X."/>
            <person name="Lucena T."/>
        </authorList>
    </citation>
    <scope>NUCLEOTIDE SEQUENCE [LARGE SCALE GENOMIC DNA]</scope>
    <source>
        <strain evidence="9 10">S334</strain>
    </source>
</reference>
<dbReference type="InterPro" id="IPR012910">
    <property type="entry name" value="Plug_dom"/>
</dbReference>
<dbReference type="Pfam" id="PF07715">
    <property type="entry name" value="Plug"/>
    <property type="match status" value="1"/>
</dbReference>
<proteinExistence type="inferred from homology"/>
<keyword evidence="6 7" id="KW-0998">Cell outer membrane</keyword>
<comment type="subcellular location">
    <subcellularLocation>
        <location evidence="1 7">Cell outer membrane</location>
        <topology evidence="1 7">Multi-pass membrane protein</topology>
    </subcellularLocation>
</comment>
<dbReference type="InterPro" id="IPR036942">
    <property type="entry name" value="Beta-barrel_TonB_sf"/>
</dbReference>
<evidence type="ECO:0000256" key="2">
    <source>
        <dbReference type="ARBA" id="ARBA00022448"/>
    </source>
</evidence>
<feature type="domain" description="TonB-dependent receptor plug" evidence="8">
    <location>
        <begin position="116"/>
        <end position="223"/>
    </location>
</feature>
<evidence type="ECO:0000256" key="7">
    <source>
        <dbReference type="PROSITE-ProRule" id="PRU01360"/>
    </source>
</evidence>
<name>A0ABU3L4K3_9FLAO</name>
<dbReference type="Gene3D" id="2.60.40.1120">
    <property type="entry name" value="Carboxypeptidase-like, regulatory domain"/>
    <property type="match status" value="1"/>
</dbReference>
<dbReference type="SUPFAM" id="SSF49464">
    <property type="entry name" value="Carboxypeptidase regulatory domain-like"/>
    <property type="match status" value="1"/>
</dbReference>
<dbReference type="Pfam" id="PF13715">
    <property type="entry name" value="CarbopepD_reg_2"/>
    <property type="match status" value="1"/>
</dbReference>
<dbReference type="InterPro" id="IPR023997">
    <property type="entry name" value="TonB-dep_OMP_SusC/RagA_CS"/>
</dbReference>
<sequence>MNQQILYPLSILLLLFTQFITAQNQLITGMVTDENGTALPGANIVEKGTTNGVTADFDGNFTIEVSTSDAVLQISYVGFLTKEITVGNQSEINVTLKEDAAQLDEVVVVAYGTVKKSDLTGSVSSIKTEEIQATPTVRLDDALRGKVAGLQVTPTSSQPGAAASIRIRGTNSLTGNSSPLFVIDGLIGAGNSADINVNDIESVEVLKDASATALYGSRGSAGVVLITTKRGKAGKAKLSYDTYTTFQSPARLLDVLNAAEFGAWQNEVQGTDAFPNPELLGEGTNWQEEVYRRGAPMVSHTLSASGGSENARYFVSGNYFNQDGIFRGGNLERYQLRLNGDYQLNDIVKIGNSVTISRTTEVPRSSNIINIAGYFPTLPIFDENGEYTIQTVSSELSAENPVGGPAKNINLNTGTRILGTVYAELEPIKNLIYKVNFGTDIALDKSENYAPSTLFEQTNDGGTASIRNREFLSVLLEQTLTYRKEFGNHSLDGLLGYTRQQEFDSGSRVDVRGFTTDFFEYNNIDAGSDRSDSRSDASKFGVESYLFRVNYAYMRKYRLTLNGRIDGSSNFAEGSKWGAFPSVAVAWNAGREAFVEKLNVFNDLKLRASYGRLGNPASGGTSLARLGAGFTYIFGNSGNIVNGIGLNRLGNDELEFETTDQLDLGIDASFFKNRLQVTLDYYRKKTENLFADQEILWLIGVPNASIPTNFGTIENQGFELAVNSINIDKNEFSWETSFNISTNKNEVLSIPDEDGEREINRFGGVINAPSALIKEGEPIGVFYGYKRQGIWNSQDEIDAAGITDGQGVFPGGKRYLDISGPDGVPDGIIDENDRTIIGSPHPDFYGGMSNTLTYKGFEFSMYWAFVLGNDIFNETDSRINTAFDNNVRKKFVDRWTPSNTDTDVPSVRGVFRSEIVSESGVVEDGSFLRLRNLGLGYNIPTENISGIQAAKVYVNGTNLLLFDKYSGYDPEVNRGDSNTRRGYDQAQDPAVRSFTIGLNLTF</sequence>
<dbReference type="NCBIfam" id="TIGR04057">
    <property type="entry name" value="SusC_RagA_signa"/>
    <property type="match status" value="1"/>
</dbReference>
<dbReference type="RefSeq" id="WP_314013642.1">
    <property type="nucleotide sequence ID" value="NZ_JAVTTP010000001.1"/>
</dbReference>
<dbReference type="NCBIfam" id="TIGR04056">
    <property type="entry name" value="OMP_RagA_SusC"/>
    <property type="match status" value="1"/>
</dbReference>
<keyword evidence="4 7" id="KW-0812">Transmembrane</keyword>
<dbReference type="InterPro" id="IPR037066">
    <property type="entry name" value="Plug_dom_sf"/>
</dbReference>